<organism evidence="5 6">
    <name type="scientific">Microlunatus panaciterrae</name>
    <dbReference type="NCBI Taxonomy" id="400768"/>
    <lineage>
        <taxon>Bacteria</taxon>
        <taxon>Bacillati</taxon>
        <taxon>Actinomycetota</taxon>
        <taxon>Actinomycetes</taxon>
        <taxon>Propionibacteriales</taxon>
        <taxon>Propionibacteriaceae</taxon>
        <taxon>Microlunatus</taxon>
    </lineage>
</organism>
<proteinExistence type="predicted"/>
<keyword evidence="6" id="KW-1185">Reference proteome</keyword>
<dbReference type="CDD" id="cd04301">
    <property type="entry name" value="NAT_SF"/>
    <property type="match status" value="1"/>
</dbReference>
<dbReference type="Gene3D" id="3.40.630.30">
    <property type="match status" value="1"/>
</dbReference>
<comment type="caution">
    <text evidence="5">The sequence shown here is derived from an EMBL/GenBank/DDBJ whole genome shotgun (WGS) entry which is preliminary data.</text>
</comment>
<dbReference type="InterPro" id="IPR016181">
    <property type="entry name" value="Acyl_CoA_acyltransferase"/>
</dbReference>
<dbReference type="PANTHER" id="PTHR10545">
    <property type="entry name" value="DIAMINE N-ACETYLTRANSFERASE"/>
    <property type="match status" value="1"/>
</dbReference>
<dbReference type="PANTHER" id="PTHR10545:SF29">
    <property type="entry name" value="GH14572P-RELATED"/>
    <property type="match status" value="1"/>
</dbReference>
<keyword evidence="1" id="KW-0808">Transferase</keyword>
<dbReference type="PROSITE" id="PS51186">
    <property type="entry name" value="GNAT"/>
    <property type="match status" value="1"/>
</dbReference>
<dbReference type="Proteomes" id="UP000704762">
    <property type="component" value="Unassembled WGS sequence"/>
</dbReference>
<dbReference type="InterPro" id="IPR000182">
    <property type="entry name" value="GNAT_dom"/>
</dbReference>
<accession>A0ABS2RKI7</accession>
<reference evidence="5 6" key="1">
    <citation type="submission" date="2021-01" db="EMBL/GenBank/DDBJ databases">
        <title>Sequencing the genomes of 1000 actinobacteria strains.</title>
        <authorList>
            <person name="Klenk H.-P."/>
        </authorList>
    </citation>
    <scope>NUCLEOTIDE SEQUENCE [LARGE SCALE GENOMIC DNA]</scope>
    <source>
        <strain evidence="5 6">DSM 18662</strain>
    </source>
</reference>
<evidence type="ECO:0000256" key="2">
    <source>
        <dbReference type="ARBA" id="ARBA00023315"/>
    </source>
</evidence>
<dbReference type="SUPFAM" id="SSF55729">
    <property type="entry name" value="Acyl-CoA N-acyltransferases (Nat)"/>
    <property type="match status" value="1"/>
</dbReference>
<protein>
    <submittedName>
        <fullName evidence="5">GNAT superfamily N-acetyltransferase</fullName>
    </submittedName>
</protein>
<sequence>MTEPALHPAVRTPTEDDLGTIRQLILDLADYERSSSQVRVTEEQLRQALFGPQPAAYALVVEEAGGEVAGFALYFLNFSTWEGVHGIYLEDLYVRPEYRGTGLGKALLQSLARIAVSRGYARFEWSVLDWNAPSIAFYRSLGAEPMTDWTVFRLTGDSLARLGGLGEPGQRQRSGDRQGEPGDSDHDQPLGHAVPEQHHAQNGRNHHLDDEGDGGDRRHGSALQREGEEDHS</sequence>
<feature type="compositionally biased region" description="Basic and acidic residues" evidence="3">
    <location>
        <begin position="206"/>
        <end position="232"/>
    </location>
</feature>
<name>A0ABS2RKI7_9ACTN</name>
<dbReference type="EMBL" id="JAFBCF010000001">
    <property type="protein sequence ID" value="MBM7799515.1"/>
    <property type="molecule type" value="Genomic_DNA"/>
</dbReference>
<dbReference type="InterPro" id="IPR051016">
    <property type="entry name" value="Diverse_Substrate_AcTransf"/>
</dbReference>
<evidence type="ECO:0000313" key="5">
    <source>
        <dbReference type="EMBL" id="MBM7799515.1"/>
    </source>
</evidence>
<feature type="compositionally biased region" description="Basic and acidic residues" evidence="3">
    <location>
        <begin position="173"/>
        <end position="199"/>
    </location>
</feature>
<gene>
    <name evidence="5" type="ORF">JOE57_002436</name>
</gene>
<dbReference type="RefSeq" id="WP_338041291.1">
    <property type="nucleotide sequence ID" value="NZ_BAAAQP010000003.1"/>
</dbReference>
<keyword evidence="2" id="KW-0012">Acyltransferase</keyword>
<feature type="region of interest" description="Disordered" evidence="3">
    <location>
        <begin position="163"/>
        <end position="232"/>
    </location>
</feature>
<feature type="domain" description="N-acetyltransferase" evidence="4">
    <location>
        <begin position="8"/>
        <end position="157"/>
    </location>
</feature>
<evidence type="ECO:0000259" key="4">
    <source>
        <dbReference type="PROSITE" id="PS51186"/>
    </source>
</evidence>
<evidence type="ECO:0000256" key="1">
    <source>
        <dbReference type="ARBA" id="ARBA00022679"/>
    </source>
</evidence>
<evidence type="ECO:0000256" key="3">
    <source>
        <dbReference type="SAM" id="MobiDB-lite"/>
    </source>
</evidence>
<evidence type="ECO:0000313" key="6">
    <source>
        <dbReference type="Proteomes" id="UP000704762"/>
    </source>
</evidence>
<dbReference type="Pfam" id="PF00583">
    <property type="entry name" value="Acetyltransf_1"/>
    <property type="match status" value="1"/>
</dbReference>